<feature type="domain" description="Type II methyltransferase M.TaqI-like" evidence="6">
    <location>
        <begin position="2"/>
        <end position="214"/>
    </location>
</feature>
<dbReference type="AlphaFoldDB" id="X1KRI4"/>
<evidence type="ECO:0000256" key="5">
    <source>
        <dbReference type="ARBA" id="ARBA00047942"/>
    </source>
</evidence>
<dbReference type="GO" id="GO:0003676">
    <property type="term" value="F:nucleic acid binding"/>
    <property type="evidence" value="ECO:0007669"/>
    <property type="project" value="InterPro"/>
</dbReference>
<evidence type="ECO:0000256" key="4">
    <source>
        <dbReference type="ARBA" id="ARBA00022691"/>
    </source>
</evidence>
<comment type="caution">
    <text evidence="7">The sequence shown here is derived from an EMBL/GenBank/DDBJ whole genome shotgun (WGS) entry which is preliminary data.</text>
</comment>
<keyword evidence="2" id="KW-0489">Methyltransferase</keyword>
<evidence type="ECO:0000256" key="1">
    <source>
        <dbReference type="ARBA" id="ARBA00011900"/>
    </source>
</evidence>
<dbReference type="InterPro" id="IPR029063">
    <property type="entry name" value="SAM-dependent_MTases_sf"/>
</dbReference>
<evidence type="ECO:0000313" key="7">
    <source>
        <dbReference type="EMBL" id="GAI09298.1"/>
    </source>
</evidence>
<dbReference type="InterPro" id="IPR011639">
    <property type="entry name" value="MethylTrfase_TaqI-like_dom"/>
</dbReference>
<keyword evidence="4" id="KW-0949">S-adenosyl-L-methionine</keyword>
<reference evidence="7" key="1">
    <citation type="journal article" date="2014" name="Front. Microbiol.">
        <title>High frequency of phylogenetically diverse reductive dehalogenase-homologous genes in deep subseafloor sedimentary metagenomes.</title>
        <authorList>
            <person name="Kawai M."/>
            <person name="Futagami T."/>
            <person name="Toyoda A."/>
            <person name="Takaki Y."/>
            <person name="Nishi S."/>
            <person name="Hori S."/>
            <person name="Arai W."/>
            <person name="Tsubouchi T."/>
            <person name="Morono Y."/>
            <person name="Uchiyama I."/>
            <person name="Ito T."/>
            <person name="Fujiyama A."/>
            <person name="Inagaki F."/>
            <person name="Takami H."/>
        </authorList>
    </citation>
    <scope>NUCLEOTIDE SEQUENCE</scope>
    <source>
        <strain evidence="7">Expedition CK06-06</strain>
    </source>
</reference>
<dbReference type="InterPro" id="IPR050953">
    <property type="entry name" value="N4_N6_ade-DNA_methylase"/>
</dbReference>
<evidence type="ECO:0000256" key="2">
    <source>
        <dbReference type="ARBA" id="ARBA00022603"/>
    </source>
</evidence>
<dbReference type="InterPro" id="IPR002052">
    <property type="entry name" value="DNA_methylase_N6_adenine_CS"/>
</dbReference>
<dbReference type="PRINTS" id="PR00507">
    <property type="entry name" value="N12N6MTFRASE"/>
</dbReference>
<proteinExistence type="predicted"/>
<protein>
    <recommendedName>
        <fullName evidence="1">site-specific DNA-methyltransferase (adenine-specific)</fullName>
        <ecNumber evidence="1">2.1.1.72</ecNumber>
    </recommendedName>
</protein>
<evidence type="ECO:0000256" key="3">
    <source>
        <dbReference type="ARBA" id="ARBA00022679"/>
    </source>
</evidence>
<dbReference type="Pfam" id="PF07669">
    <property type="entry name" value="Eco57I"/>
    <property type="match status" value="1"/>
</dbReference>
<feature type="non-terminal residue" evidence="7">
    <location>
        <position position="286"/>
    </location>
</feature>
<dbReference type="Gene3D" id="3.40.50.150">
    <property type="entry name" value="Vaccinia Virus protein VP39"/>
    <property type="match status" value="1"/>
</dbReference>
<dbReference type="GO" id="GO:0006304">
    <property type="term" value="P:DNA modification"/>
    <property type="evidence" value="ECO:0007669"/>
    <property type="project" value="InterPro"/>
</dbReference>
<evidence type="ECO:0000259" key="6">
    <source>
        <dbReference type="Pfam" id="PF07669"/>
    </source>
</evidence>
<feature type="non-terminal residue" evidence="7">
    <location>
        <position position="1"/>
    </location>
</feature>
<name>X1KRI4_9ZZZZ</name>
<dbReference type="GO" id="GO:0009007">
    <property type="term" value="F:site-specific DNA-methyltransferase (adenine-specific) activity"/>
    <property type="evidence" value="ECO:0007669"/>
    <property type="project" value="UniProtKB-EC"/>
</dbReference>
<dbReference type="SUPFAM" id="SSF53335">
    <property type="entry name" value="S-adenosyl-L-methionine-dependent methyltransferases"/>
    <property type="match status" value="1"/>
</dbReference>
<accession>X1KRI4</accession>
<dbReference type="EC" id="2.1.1.72" evidence="1"/>
<dbReference type="PANTHER" id="PTHR33841:SF1">
    <property type="entry name" value="DNA METHYLTRANSFERASE A"/>
    <property type="match status" value="1"/>
</dbReference>
<dbReference type="PROSITE" id="PS00092">
    <property type="entry name" value="N6_MTASE"/>
    <property type="match status" value="1"/>
</dbReference>
<dbReference type="EMBL" id="BARV01010203">
    <property type="protein sequence ID" value="GAI09298.1"/>
    <property type="molecule type" value="Genomic_DNA"/>
</dbReference>
<dbReference type="GO" id="GO:0032259">
    <property type="term" value="P:methylation"/>
    <property type="evidence" value="ECO:0007669"/>
    <property type="project" value="UniProtKB-KW"/>
</dbReference>
<sequence>QNCLYGVDIDPGAVEIAKLRLWLSLVVDEEDIKQIKPLPNLDYKIVCGNSLLGVEKNLFNLELFNEFEKQKLLYFDETDVKKKQEYKSQIDDLIRQITNNNETFDFEVYFSEVFHEKGGFDVVIANPPYVSFGLRDNKNAAKEWASLMRKLYPGSAEYKISLYALFIDLALKLARKGGVVCYITPDSFLLGRYFSKLRKTLLDNTSINRFVMFEKDFWKSGVVGRPTISLYQKGIHQKITTAILAEDEKALSSIDIREYTYPQEYFKNVPYNRFRLFFSPIAKKFV</sequence>
<comment type="catalytic activity">
    <reaction evidence="5">
        <text>a 2'-deoxyadenosine in DNA + S-adenosyl-L-methionine = an N(6)-methyl-2'-deoxyadenosine in DNA + S-adenosyl-L-homocysteine + H(+)</text>
        <dbReference type="Rhea" id="RHEA:15197"/>
        <dbReference type="Rhea" id="RHEA-COMP:12418"/>
        <dbReference type="Rhea" id="RHEA-COMP:12419"/>
        <dbReference type="ChEBI" id="CHEBI:15378"/>
        <dbReference type="ChEBI" id="CHEBI:57856"/>
        <dbReference type="ChEBI" id="CHEBI:59789"/>
        <dbReference type="ChEBI" id="CHEBI:90615"/>
        <dbReference type="ChEBI" id="CHEBI:90616"/>
        <dbReference type="EC" id="2.1.1.72"/>
    </reaction>
</comment>
<dbReference type="PANTHER" id="PTHR33841">
    <property type="entry name" value="DNA METHYLTRANSFERASE YEEA-RELATED"/>
    <property type="match status" value="1"/>
</dbReference>
<keyword evidence="3" id="KW-0808">Transferase</keyword>
<gene>
    <name evidence="7" type="ORF">S06H3_19834</name>
</gene>
<organism evidence="7">
    <name type="scientific">marine sediment metagenome</name>
    <dbReference type="NCBI Taxonomy" id="412755"/>
    <lineage>
        <taxon>unclassified sequences</taxon>
        <taxon>metagenomes</taxon>
        <taxon>ecological metagenomes</taxon>
    </lineage>
</organism>